<dbReference type="Proteomes" id="UP001497444">
    <property type="component" value="Chromosome 2"/>
</dbReference>
<organism evidence="1 2">
    <name type="scientific">Sphagnum jensenii</name>
    <dbReference type="NCBI Taxonomy" id="128206"/>
    <lineage>
        <taxon>Eukaryota</taxon>
        <taxon>Viridiplantae</taxon>
        <taxon>Streptophyta</taxon>
        <taxon>Embryophyta</taxon>
        <taxon>Bryophyta</taxon>
        <taxon>Sphagnophytina</taxon>
        <taxon>Sphagnopsida</taxon>
        <taxon>Sphagnales</taxon>
        <taxon>Sphagnaceae</taxon>
        <taxon>Sphagnum</taxon>
    </lineage>
</organism>
<sequence length="210" mass="23472">MMMMMMNGWLEMTTKGQEQQMPLSNGNFELAEDSSEPDVMINDDSDFPVNYTTSLNPTGIADWRVIQNGVQLLTNNVYLPAPSDPLSLCCLHLNMPGYDNTSQGAIQTILNFIPALDVLYNVTFDMARDPDADFNEANISMQHSVYMNGQLVDQGIHVPIFNITDTPSYISWSTEMFTIVGLSVLTTLEFESLSINYGCLIDNVKIFQIS</sequence>
<dbReference type="EMBL" id="OZ020097">
    <property type="protein sequence ID" value="CAK9268557.1"/>
    <property type="molecule type" value="Genomic_DNA"/>
</dbReference>
<name>A0ABP0WT66_9BRYO</name>
<evidence type="ECO:0000313" key="2">
    <source>
        <dbReference type="Proteomes" id="UP001497444"/>
    </source>
</evidence>
<gene>
    <name evidence="1" type="ORF">CSSPJE1EN1_LOCUS14035</name>
</gene>
<reference evidence="1 2" key="1">
    <citation type="submission" date="2024-02" db="EMBL/GenBank/DDBJ databases">
        <authorList>
            <consortium name="ELIXIR-Norway"/>
            <consortium name="Elixir Norway"/>
        </authorList>
    </citation>
    <scope>NUCLEOTIDE SEQUENCE [LARGE SCALE GENOMIC DNA]</scope>
</reference>
<proteinExistence type="predicted"/>
<evidence type="ECO:0000313" key="1">
    <source>
        <dbReference type="EMBL" id="CAK9268557.1"/>
    </source>
</evidence>
<accession>A0ABP0WT66</accession>
<protein>
    <submittedName>
        <fullName evidence="1">Uncharacterized protein</fullName>
    </submittedName>
</protein>
<keyword evidence="2" id="KW-1185">Reference proteome</keyword>